<dbReference type="HOGENOM" id="CLU_1358589_0_0_0"/>
<dbReference type="PIR" id="E75567">
    <property type="entry name" value="E75567"/>
</dbReference>
<dbReference type="KEGG" id="dra:DR_0037"/>
<dbReference type="PaxDb" id="243230-DR_0037"/>
<name>Q9RYB3_DEIRA</name>
<dbReference type="OrthoDB" id="65311at2"/>
<dbReference type="InParanoid" id="Q9RYB3"/>
<gene>
    <name evidence="1" type="ordered locus">DR_0037</name>
</gene>
<accession>Q9RYB3</accession>
<dbReference type="Proteomes" id="UP000002524">
    <property type="component" value="Chromosome 1"/>
</dbReference>
<evidence type="ECO:0000313" key="1">
    <source>
        <dbReference type="EMBL" id="AAF09633.1"/>
    </source>
</evidence>
<dbReference type="STRING" id="243230.DR_0037"/>
<evidence type="ECO:0000313" key="2">
    <source>
        <dbReference type="Proteomes" id="UP000002524"/>
    </source>
</evidence>
<organism evidence="1 2">
    <name type="scientific">Deinococcus radiodurans (strain ATCC 13939 / DSM 20539 / JCM 16871 / CCUG 27074 / LMG 4051 / NBRC 15346 / NCIMB 9279 / VKM B-1422 / R1)</name>
    <dbReference type="NCBI Taxonomy" id="243230"/>
    <lineage>
        <taxon>Bacteria</taxon>
        <taxon>Thermotogati</taxon>
        <taxon>Deinococcota</taxon>
        <taxon>Deinococci</taxon>
        <taxon>Deinococcales</taxon>
        <taxon>Deinococcaceae</taxon>
        <taxon>Deinococcus</taxon>
    </lineage>
</organism>
<dbReference type="AlphaFoldDB" id="Q9RYB3"/>
<protein>
    <submittedName>
        <fullName evidence="1">Uncharacterized protein</fullName>
    </submittedName>
</protein>
<proteinExistence type="predicted"/>
<dbReference type="EnsemblBacteria" id="AAF09633">
    <property type="protein sequence ID" value="AAF09633"/>
    <property type="gene ID" value="DR_0037"/>
</dbReference>
<dbReference type="EMBL" id="AE000513">
    <property type="protein sequence ID" value="AAF09633.1"/>
    <property type="molecule type" value="Genomic_DNA"/>
</dbReference>
<sequence>MAPFCVCPYPDPMLAPFLLLTLAATSVPGKAPVPGAPALPYGQDLRVPGSKASVRLEKDGMGTNISSLFLDEQYDTLGKTFVQFRCGEGGQLNFFLKTKVPLLSEADLVSGRSPSLSYRVDGQQPRAFPGVLTRKSGDFDRFVLAVSDASDARFLAAFQAARKKVELRVARTGGAAPLTLTFPVKGFREGLQVLAGCPALP</sequence>
<reference evidence="1 2" key="1">
    <citation type="journal article" date="1999" name="Science">
        <title>Genome sequence of the radioresistant bacterium Deinococcus radiodurans R1.</title>
        <authorList>
            <person name="White O."/>
            <person name="Eisen J.A."/>
            <person name="Heidelberg J.F."/>
            <person name="Hickey E.K."/>
            <person name="Peterson J.D."/>
            <person name="Dodson R.J."/>
            <person name="Haft D.H."/>
            <person name="Gwinn M.L."/>
            <person name="Nelson W.C."/>
            <person name="Richardson D.L."/>
            <person name="Moffat K.S."/>
            <person name="Qin H."/>
            <person name="Jiang L."/>
            <person name="Pamphile W."/>
            <person name="Crosby M."/>
            <person name="Shen M."/>
            <person name="Vamathevan J.J."/>
            <person name="Lam P."/>
            <person name="McDonald L."/>
            <person name="Utterback T."/>
            <person name="Zalewski C."/>
            <person name="Makarova K.S."/>
            <person name="Aravind L."/>
            <person name="Daly M.J."/>
            <person name="Minton K.W."/>
            <person name="Fleischmann R.D."/>
            <person name="Ketchum K.A."/>
            <person name="Nelson K.E."/>
            <person name="Salzberg S."/>
            <person name="Smith H.O."/>
            <person name="Venter J.C."/>
            <person name="Fraser C.M."/>
        </authorList>
    </citation>
    <scope>NUCLEOTIDE SEQUENCE [LARGE SCALE GENOMIC DNA]</scope>
    <source>
        <strain evidence="2">ATCC 13939 / DSM 20539 / JCM 16871 / LMG 4051 / NBRC 15346 / NCIMB 9279 / R1 / VKM B-1422</strain>
    </source>
</reference>
<dbReference type="PATRIC" id="fig|243230.17.peg.202"/>
<keyword evidence="2" id="KW-1185">Reference proteome</keyword>